<keyword evidence="3" id="KW-1185">Reference proteome</keyword>
<dbReference type="EMBL" id="UYYB01102929">
    <property type="protein sequence ID" value="VDM78788.1"/>
    <property type="molecule type" value="Genomic_DNA"/>
</dbReference>
<sequence>MNTFLAVLLVLAIIVSKGFSCYQGGAYPYYPYPSYPYSPYPYYGYNYGYGMPWGMGGMGMDPATAAIMGAVSGALAGLN</sequence>
<accession>A0A3P7LHX8</accession>
<proteinExistence type="predicted"/>
<keyword evidence="1" id="KW-0732">Signal</keyword>
<name>A0A3P7LHX8_STRVU</name>
<protein>
    <submittedName>
        <fullName evidence="2">Uncharacterized protein</fullName>
    </submittedName>
</protein>
<feature type="chain" id="PRO_5017968544" evidence="1">
    <location>
        <begin position="21"/>
        <end position="79"/>
    </location>
</feature>
<organism evidence="2 3">
    <name type="scientific">Strongylus vulgaris</name>
    <name type="common">Blood worm</name>
    <dbReference type="NCBI Taxonomy" id="40348"/>
    <lineage>
        <taxon>Eukaryota</taxon>
        <taxon>Metazoa</taxon>
        <taxon>Ecdysozoa</taxon>
        <taxon>Nematoda</taxon>
        <taxon>Chromadorea</taxon>
        <taxon>Rhabditida</taxon>
        <taxon>Rhabditina</taxon>
        <taxon>Rhabditomorpha</taxon>
        <taxon>Strongyloidea</taxon>
        <taxon>Strongylidae</taxon>
        <taxon>Strongylus</taxon>
    </lineage>
</organism>
<evidence type="ECO:0000256" key="1">
    <source>
        <dbReference type="SAM" id="SignalP"/>
    </source>
</evidence>
<reference evidence="2 3" key="1">
    <citation type="submission" date="2018-11" db="EMBL/GenBank/DDBJ databases">
        <authorList>
            <consortium name="Pathogen Informatics"/>
        </authorList>
    </citation>
    <scope>NUCLEOTIDE SEQUENCE [LARGE SCALE GENOMIC DNA]</scope>
</reference>
<dbReference type="Proteomes" id="UP000270094">
    <property type="component" value="Unassembled WGS sequence"/>
</dbReference>
<evidence type="ECO:0000313" key="3">
    <source>
        <dbReference type="Proteomes" id="UP000270094"/>
    </source>
</evidence>
<feature type="signal peptide" evidence="1">
    <location>
        <begin position="1"/>
        <end position="20"/>
    </location>
</feature>
<evidence type="ECO:0000313" key="2">
    <source>
        <dbReference type="EMBL" id="VDM78788.1"/>
    </source>
</evidence>
<dbReference type="AlphaFoldDB" id="A0A3P7LHX8"/>
<gene>
    <name evidence="2" type="ORF">SVUK_LOCUS13786</name>
</gene>